<evidence type="ECO:0000256" key="5">
    <source>
        <dbReference type="ARBA" id="ARBA00022967"/>
    </source>
</evidence>
<dbReference type="PANTHER" id="PTHR43499:SF1">
    <property type="entry name" value="ABC TRANSPORTER I FAMILY MEMBER 1"/>
    <property type="match status" value="1"/>
</dbReference>
<dbReference type="AlphaFoldDB" id="A0A395LKS0"/>
<dbReference type="Pfam" id="PF00005">
    <property type="entry name" value="ABC_tran"/>
    <property type="match status" value="1"/>
</dbReference>
<accession>A0A395LKS0</accession>
<dbReference type="PANTHER" id="PTHR43499">
    <property type="entry name" value="ABC TRANSPORTER I FAMILY MEMBER 1"/>
    <property type="match status" value="1"/>
</dbReference>
<protein>
    <submittedName>
        <fullName evidence="8">Heme ABC exporter ATP-binding protein CcmA</fullName>
        <ecNumber evidence="8">3.6.3.41</ecNumber>
    </submittedName>
</protein>
<feature type="domain" description="ABC transporter" evidence="7">
    <location>
        <begin position="5"/>
        <end position="190"/>
    </location>
</feature>
<sequence>MQARLSATDLACRRGERLLFRKLTLDLGPGDMLQVRGPNGVGKTSLLRILAGLARPFAGEVERSDEVGLVDGRHALDLDRTLGDALGFWQRLDGRADPSGPVAATGIGELLDIPVGYLSTGQKQRAVIARLLCRDRPIWLLDEAFAGLDSAAQGMLVDLVTRHCDSGGLCVFVSHQPVDLPARVLDLAEHVA</sequence>
<keyword evidence="4 8" id="KW-0067">ATP-binding</keyword>
<dbReference type="InterPro" id="IPR027417">
    <property type="entry name" value="P-loop_NTPase"/>
</dbReference>
<dbReference type="GO" id="GO:0017004">
    <property type="term" value="P:cytochrome complex assembly"/>
    <property type="evidence" value="ECO:0007669"/>
    <property type="project" value="UniProtKB-KW"/>
</dbReference>
<keyword evidence="9" id="KW-1185">Reference proteome</keyword>
<dbReference type="Gene3D" id="3.40.50.300">
    <property type="entry name" value="P-loop containing nucleotide triphosphate hydrolases"/>
    <property type="match status" value="1"/>
</dbReference>
<evidence type="ECO:0000256" key="6">
    <source>
        <dbReference type="ARBA" id="ARBA00023136"/>
    </source>
</evidence>
<dbReference type="NCBIfam" id="TIGR01189">
    <property type="entry name" value="ccmA"/>
    <property type="match status" value="1"/>
</dbReference>
<dbReference type="SMART" id="SM00382">
    <property type="entry name" value="AAA"/>
    <property type="match status" value="1"/>
</dbReference>
<name>A0A395LKS0_9SPHN</name>
<evidence type="ECO:0000313" key="9">
    <source>
        <dbReference type="Proteomes" id="UP000254101"/>
    </source>
</evidence>
<dbReference type="GO" id="GO:0022857">
    <property type="term" value="F:transmembrane transporter activity"/>
    <property type="evidence" value="ECO:0007669"/>
    <property type="project" value="InterPro"/>
</dbReference>
<dbReference type="InterPro" id="IPR003439">
    <property type="entry name" value="ABC_transporter-like_ATP-bd"/>
</dbReference>
<comment type="caution">
    <text evidence="8">The sequence shown here is derived from an EMBL/GenBank/DDBJ whole genome shotgun (WGS) entry which is preliminary data.</text>
</comment>
<keyword evidence="2" id="KW-0547">Nucleotide-binding</keyword>
<dbReference type="GO" id="GO:0016887">
    <property type="term" value="F:ATP hydrolysis activity"/>
    <property type="evidence" value="ECO:0007669"/>
    <property type="project" value="InterPro"/>
</dbReference>
<dbReference type="EMBL" id="QRBB01000001">
    <property type="protein sequence ID" value="RDS77568.1"/>
    <property type="molecule type" value="Genomic_DNA"/>
</dbReference>
<keyword evidence="6" id="KW-0472">Membrane</keyword>
<dbReference type="SUPFAM" id="SSF52540">
    <property type="entry name" value="P-loop containing nucleoside triphosphate hydrolases"/>
    <property type="match status" value="1"/>
</dbReference>
<dbReference type="EC" id="3.6.3.41" evidence="8"/>
<dbReference type="Proteomes" id="UP000254101">
    <property type="component" value="Unassembled WGS sequence"/>
</dbReference>
<evidence type="ECO:0000256" key="1">
    <source>
        <dbReference type="ARBA" id="ARBA00022448"/>
    </source>
</evidence>
<organism evidence="8 9">
    <name type="scientific">Alteriqipengyuania lutimaris</name>
    <dbReference type="NCBI Taxonomy" id="1538146"/>
    <lineage>
        <taxon>Bacteria</taxon>
        <taxon>Pseudomonadati</taxon>
        <taxon>Pseudomonadota</taxon>
        <taxon>Alphaproteobacteria</taxon>
        <taxon>Sphingomonadales</taxon>
        <taxon>Erythrobacteraceae</taxon>
        <taxon>Alteriqipengyuania</taxon>
    </lineage>
</organism>
<keyword evidence="3" id="KW-0201">Cytochrome c-type biogenesis</keyword>
<dbReference type="PROSITE" id="PS50893">
    <property type="entry name" value="ABC_TRANSPORTER_2"/>
    <property type="match status" value="1"/>
</dbReference>
<evidence type="ECO:0000256" key="2">
    <source>
        <dbReference type="ARBA" id="ARBA00022741"/>
    </source>
</evidence>
<keyword evidence="5" id="KW-1278">Translocase</keyword>
<keyword evidence="8" id="KW-0378">Hydrolase</keyword>
<dbReference type="InterPro" id="IPR003593">
    <property type="entry name" value="AAA+_ATPase"/>
</dbReference>
<gene>
    <name evidence="8" type="primary">ccmA</name>
    <name evidence="8" type="ORF">DL238_08095</name>
</gene>
<evidence type="ECO:0000259" key="7">
    <source>
        <dbReference type="PROSITE" id="PS50893"/>
    </source>
</evidence>
<evidence type="ECO:0000313" key="8">
    <source>
        <dbReference type="EMBL" id="RDS77568.1"/>
    </source>
</evidence>
<evidence type="ECO:0000256" key="4">
    <source>
        <dbReference type="ARBA" id="ARBA00022840"/>
    </source>
</evidence>
<reference evidence="8 9" key="1">
    <citation type="submission" date="2018-07" db="EMBL/GenBank/DDBJ databases">
        <title>Erythrobacter nanhaiensis sp. nov., a novel member of the genus Erythrobacter isolated from the South China Sea.</title>
        <authorList>
            <person name="Chen X."/>
            <person name="Liu J."/>
        </authorList>
    </citation>
    <scope>NUCLEOTIDE SEQUENCE [LARGE SCALE GENOMIC DNA]</scope>
    <source>
        <strain evidence="8 9">S-5</strain>
    </source>
</reference>
<dbReference type="OrthoDB" id="9800654at2"/>
<proteinExistence type="predicted"/>
<evidence type="ECO:0000256" key="3">
    <source>
        <dbReference type="ARBA" id="ARBA00022748"/>
    </source>
</evidence>
<keyword evidence="1" id="KW-0813">Transport</keyword>
<dbReference type="RefSeq" id="WP_115491789.1">
    <property type="nucleotide sequence ID" value="NZ_JACHWW010000001.1"/>
</dbReference>
<dbReference type="InterPro" id="IPR005895">
    <property type="entry name" value="ABC_transptr_haem_export_CcmA"/>
</dbReference>
<dbReference type="GO" id="GO:0005524">
    <property type="term" value="F:ATP binding"/>
    <property type="evidence" value="ECO:0007669"/>
    <property type="project" value="UniProtKB-KW"/>
</dbReference>